<comment type="caution">
    <text evidence="8">Lacks conserved residue(s) required for the propagation of feature annotation.</text>
</comment>
<dbReference type="Pfam" id="PF00431">
    <property type="entry name" value="CUB"/>
    <property type="match status" value="1"/>
</dbReference>
<dbReference type="SMART" id="SM00032">
    <property type="entry name" value="CCP"/>
    <property type="match status" value="1"/>
</dbReference>
<dbReference type="PROSITE" id="PS50240">
    <property type="entry name" value="TRYPSIN_DOM"/>
    <property type="match status" value="1"/>
</dbReference>
<dbReference type="EMBL" id="QBIY01011444">
    <property type="protein sequence ID" value="RXN31684.1"/>
    <property type="molecule type" value="Genomic_DNA"/>
</dbReference>
<evidence type="ECO:0000256" key="4">
    <source>
        <dbReference type="ARBA" id="ARBA00022825"/>
    </source>
</evidence>
<evidence type="ECO:0000259" key="9">
    <source>
        <dbReference type="PROSITE" id="PS01180"/>
    </source>
</evidence>
<protein>
    <submittedName>
        <fullName evidence="12">Complement C1s subcomponent-like protein</fullName>
    </submittedName>
</protein>
<keyword evidence="3 8" id="KW-0768">Sushi</keyword>
<evidence type="ECO:0000256" key="7">
    <source>
        <dbReference type="PROSITE-ProRule" id="PRU00059"/>
    </source>
</evidence>
<dbReference type="Proteomes" id="UP000290572">
    <property type="component" value="Unassembled WGS sequence"/>
</dbReference>
<dbReference type="SUPFAM" id="SSF50494">
    <property type="entry name" value="Trypsin-like serine proteases"/>
    <property type="match status" value="1"/>
</dbReference>
<dbReference type="SMART" id="SM00020">
    <property type="entry name" value="Tryp_SPc"/>
    <property type="match status" value="1"/>
</dbReference>
<keyword evidence="1" id="KW-0245">EGF-like domain</keyword>
<dbReference type="InterPro" id="IPR001314">
    <property type="entry name" value="Peptidase_S1A"/>
</dbReference>
<keyword evidence="5" id="KW-0391">Immunity</keyword>
<dbReference type="FunFam" id="2.60.120.290:FF:000012">
    <property type="entry name" value="mannan-binding lectin serine protease 1 isoform X1"/>
    <property type="match status" value="1"/>
</dbReference>
<dbReference type="GO" id="GO:0031638">
    <property type="term" value="P:zymogen activation"/>
    <property type="evidence" value="ECO:0007669"/>
    <property type="project" value="TreeGrafter"/>
</dbReference>
<dbReference type="InterPro" id="IPR000859">
    <property type="entry name" value="CUB_dom"/>
</dbReference>
<dbReference type="AlphaFoldDB" id="A0A498NJ07"/>
<dbReference type="InterPro" id="IPR001254">
    <property type="entry name" value="Trypsin_dom"/>
</dbReference>
<evidence type="ECO:0000256" key="1">
    <source>
        <dbReference type="ARBA" id="ARBA00022536"/>
    </source>
</evidence>
<evidence type="ECO:0000256" key="5">
    <source>
        <dbReference type="ARBA" id="ARBA00022859"/>
    </source>
</evidence>
<dbReference type="PANTHER" id="PTHR24255">
    <property type="entry name" value="COMPLEMENT COMPONENT 1, S SUBCOMPONENT-RELATED"/>
    <property type="match status" value="1"/>
</dbReference>
<dbReference type="InterPro" id="IPR043504">
    <property type="entry name" value="Peptidase_S1_PA_chymotrypsin"/>
</dbReference>
<name>A0A498NJ07_LABRO</name>
<dbReference type="CDD" id="cd00033">
    <property type="entry name" value="CCP"/>
    <property type="match status" value="1"/>
</dbReference>
<feature type="domain" description="Sushi" evidence="11">
    <location>
        <begin position="113"/>
        <end position="181"/>
    </location>
</feature>
<sequence>MFGEVSSPQYPQPYPADILEQWDLEVPQGYQIQLTFSHLDIEPSPNCCQDSLILVSDKKVLGKFCGQNSTDRFHPGQKPIMVSSNHLQLFFVTDDSNPKSHMGFNASYKAVAAGCGDPKPLLNGGVRFISGSNNEYHSVIEYYCNKPYYTFEGTPNVTYTCTEDQRWTADDSNDNIPPCVPECGMNKDAAFGGRVFGGKPAAIEQIPWQLFHKKSPRGGASLISDFWAVTAAHVVDGYETTTMSWLGGIIDATSKNPVIMETEKIIIHPKYQKVGGGSQSNYDHDIALIKMSERVPLGPNIRPVCLPKKTDESEGEATVSGFGRHKDEKASRYLLYGHIQIYPLNECDSVGLPVTNNMICAGGDEVDSCQGDTGGPLFSPVLGDGSPDKPYRLTGIVSWGPPGCGNKSFKGFYTKVQNYLDWIKETMEKN</sequence>
<dbReference type="PROSITE" id="PS01180">
    <property type="entry name" value="CUB"/>
    <property type="match status" value="1"/>
</dbReference>
<evidence type="ECO:0000256" key="3">
    <source>
        <dbReference type="ARBA" id="ARBA00022659"/>
    </source>
</evidence>
<evidence type="ECO:0000256" key="6">
    <source>
        <dbReference type="ARBA" id="ARBA00023157"/>
    </source>
</evidence>
<gene>
    <name evidence="12" type="ORF">ROHU_016801</name>
</gene>
<comment type="caution">
    <text evidence="12">The sequence shown here is derived from an EMBL/GenBank/DDBJ whole genome shotgun (WGS) entry which is preliminary data.</text>
</comment>
<dbReference type="SUPFAM" id="SSF49854">
    <property type="entry name" value="Spermadhesin, CUB domain"/>
    <property type="match status" value="1"/>
</dbReference>
<keyword evidence="2" id="KW-0399">Innate immunity</keyword>
<dbReference type="CDD" id="cd00190">
    <property type="entry name" value="Tryp_SPc"/>
    <property type="match status" value="1"/>
</dbReference>
<evidence type="ECO:0000256" key="2">
    <source>
        <dbReference type="ARBA" id="ARBA00022588"/>
    </source>
</evidence>
<feature type="domain" description="Peptidase S1" evidence="10">
    <location>
        <begin position="195"/>
        <end position="428"/>
    </location>
</feature>
<dbReference type="Gene3D" id="2.60.120.290">
    <property type="entry name" value="Spermadhesin, CUB domain"/>
    <property type="match status" value="1"/>
</dbReference>
<evidence type="ECO:0000313" key="12">
    <source>
        <dbReference type="EMBL" id="RXN31684.1"/>
    </source>
</evidence>
<dbReference type="FunFam" id="2.10.70.10:FF:000016">
    <property type="entry name" value="Mannan-binding lectin serine protease 1"/>
    <property type="match status" value="1"/>
</dbReference>
<dbReference type="InterPro" id="IPR009003">
    <property type="entry name" value="Peptidase_S1_PA"/>
</dbReference>
<evidence type="ECO:0007829" key="14">
    <source>
        <dbReference type="PeptideAtlas" id="A0A498NJ07"/>
    </source>
</evidence>
<dbReference type="PRINTS" id="PR00722">
    <property type="entry name" value="CHYMOTRYPSIN"/>
</dbReference>
<dbReference type="GO" id="GO:0072562">
    <property type="term" value="C:blood microparticle"/>
    <property type="evidence" value="ECO:0007669"/>
    <property type="project" value="TreeGrafter"/>
</dbReference>
<keyword evidence="14" id="KW-1267">Proteomics identification</keyword>
<organism evidence="12 13">
    <name type="scientific">Labeo rohita</name>
    <name type="common">Indian major carp</name>
    <name type="synonym">Cyprinus rohita</name>
    <dbReference type="NCBI Taxonomy" id="84645"/>
    <lineage>
        <taxon>Eukaryota</taxon>
        <taxon>Metazoa</taxon>
        <taxon>Chordata</taxon>
        <taxon>Craniata</taxon>
        <taxon>Vertebrata</taxon>
        <taxon>Euteleostomi</taxon>
        <taxon>Actinopterygii</taxon>
        <taxon>Neopterygii</taxon>
        <taxon>Teleostei</taxon>
        <taxon>Ostariophysi</taxon>
        <taxon>Cypriniformes</taxon>
        <taxon>Cyprinidae</taxon>
        <taxon>Labeoninae</taxon>
        <taxon>Labeonini</taxon>
        <taxon>Labeo</taxon>
    </lineage>
</organism>
<dbReference type="Pfam" id="PF00089">
    <property type="entry name" value="Trypsin"/>
    <property type="match status" value="1"/>
</dbReference>
<keyword evidence="4" id="KW-0645">Protease</keyword>
<accession>A0A498NJ07</accession>
<dbReference type="InterPro" id="IPR000436">
    <property type="entry name" value="Sushi_SCR_CCP_dom"/>
</dbReference>
<dbReference type="GO" id="GO:0004252">
    <property type="term" value="F:serine-type endopeptidase activity"/>
    <property type="evidence" value="ECO:0007669"/>
    <property type="project" value="InterPro"/>
</dbReference>
<evidence type="ECO:0000313" key="13">
    <source>
        <dbReference type="Proteomes" id="UP000290572"/>
    </source>
</evidence>
<evidence type="ECO:0000256" key="8">
    <source>
        <dbReference type="PROSITE-ProRule" id="PRU00302"/>
    </source>
</evidence>
<dbReference type="STRING" id="84645.A0A498NJ07"/>
<dbReference type="Pfam" id="PF00084">
    <property type="entry name" value="Sushi"/>
    <property type="match status" value="1"/>
</dbReference>
<keyword evidence="4" id="KW-0720">Serine protease</keyword>
<feature type="disulfide bond" evidence="7">
    <location>
        <begin position="48"/>
        <end position="65"/>
    </location>
</feature>
<dbReference type="InterPro" id="IPR035914">
    <property type="entry name" value="Sperma_CUB_dom_sf"/>
</dbReference>
<keyword evidence="6 7" id="KW-1015">Disulfide bond</keyword>
<proteinExistence type="evidence at protein level"/>
<dbReference type="InterPro" id="IPR035976">
    <property type="entry name" value="Sushi/SCR/CCP_sf"/>
</dbReference>
<dbReference type="Gene3D" id="2.10.70.10">
    <property type="entry name" value="Complement Module, domain 1"/>
    <property type="match status" value="1"/>
</dbReference>
<dbReference type="PANTHER" id="PTHR24255:SF29">
    <property type="entry name" value="COMPLEMENT COMPONENT 1, S SUBCOMPONENT"/>
    <property type="match status" value="1"/>
</dbReference>
<dbReference type="Gene3D" id="2.40.10.10">
    <property type="entry name" value="Trypsin-like serine proteases"/>
    <property type="match status" value="1"/>
</dbReference>
<reference evidence="12 13" key="1">
    <citation type="submission" date="2018-03" db="EMBL/GenBank/DDBJ databases">
        <title>Draft genome sequence of Rohu Carp (Labeo rohita).</title>
        <authorList>
            <person name="Das P."/>
            <person name="Kushwaha B."/>
            <person name="Joshi C.G."/>
            <person name="Kumar D."/>
            <person name="Nagpure N.S."/>
            <person name="Sahoo L."/>
            <person name="Das S.P."/>
            <person name="Bit A."/>
            <person name="Patnaik S."/>
            <person name="Meher P.K."/>
            <person name="Jayasankar P."/>
            <person name="Koringa P.G."/>
            <person name="Patel N.V."/>
            <person name="Hinsu A.T."/>
            <person name="Kumar R."/>
            <person name="Pandey M."/>
            <person name="Agarwal S."/>
            <person name="Srivastava S."/>
            <person name="Singh M."/>
            <person name="Iquebal M.A."/>
            <person name="Jaiswal S."/>
            <person name="Angadi U.B."/>
            <person name="Kumar N."/>
            <person name="Raza M."/>
            <person name="Shah T.M."/>
            <person name="Rai A."/>
            <person name="Jena J.K."/>
        </authorList>
    </citation>
    <scope>NUCLEOTIDE SEQUENCE [LARGE SCALE GENOMIC DNA]</scope>
    <source>
        <strain evidence="12">DASCIFA01</strain>
        <tissue evidence="12">Testis</tissue>
    </source>
</reference>
<dbReference type="GO" id="GO:0045087">
    <property type="term" value="P:innate immune response"/>
    <property type="evidence" value="ECO:0007669"/>
    <property type="project" value="UniProtKB-KW"/>
</dbReference>
<dbReference type="SMART" id="SM00042">
    <property type="entry name" value="CUB"/>
    <property type="match status" value="1"/>
</dbReference>
<dbReference type="SUPFAM" id="SSF57535">
    <property type="entry name" value="Complement control module/SCR domain"/>
    <property type="match status" value="1"/>
</dbReference>
<dbReference type="PROSITE" id="PS50923">
    <property type="entry name" value="SUSHI"/>
    <property type="match status" value="1"/>
</dbReference>
<feature type="domain" description="CUB" evidence="9">
    <location>
        <begin position="1"/>
        <end position="111"/>
    </location>
</feature>
<evidence type="ECO:0000259" key="10">
    <source>
        <dbReference type="PROSITE" id="PS50240"/>
    </source>
</evidence>
<keyword evidence="13" id="KW-1185">Reference proteome</keyword>
<evidence type="ECO:0000259" key="11">
    <source>
        <dbReference type="PROSITE" id="PS50923"/>
    </source>
</evidence>
<keyword evidence="4" id="KW-0378">Hydrolase</keyword>
<dbReference type="CDD" id="cd00041">
    <property type="entry name" value="CUB"/>
    <property type="match status" value="1"/>
</dbReference>